<name>A0ABU5GPC7_9GAMM</name>
<organism evidence="2 3">
    <name type="scientific">Denitrificimonas halotolerans</name>
    <dbReference type="NCBI Taxonomy" id="3098930"/>
    <lineage>
        <taxon>Bacteria</taxon>
        <taxon>Pseudomonadati</taxon>
        <taxon>Pseudomonadota</taxon>
        <taxon>Gammaproteobacteria</taxon>
        <taxon>Pseudomonadales</taxon>
        <taxon>Pseudomonadaceae</taxon>
        <taxon>Denitrificimonas</taxon>
    </lineage>
</organism>
<evidence type="ECO:0000313" key="3">
    <source>
        <dbReference type="Proteomes" id="UP001294570"/>
    </source>
</evidence>
<protein>
    <submittedName>
        <fullName evidence="2">UDP binding domain-containing protein</fullName>
    </submittedName>
</protein>
<comment type="caution">
    <text evidence="2">The sequence shown here is derived from an EMBL/GenBank/DDBJ whole genome shotgun (WGS) entry which is preliminary data.</text>
</comment>
<dbReference type="SUPFAM" id="SSF52413">
    <property type="entry name" value="UDP-glucose/GDP-mannose dehydrogenase C-terminal domain"/>
    <property type="match status" value="1"/>
</dbReference>
<dbReference type="EMBL" id="JAXIVU010000003">
    <property type="protein sequence ID" value="MDY7218798.1"/>
    <property type="molecule type" value="Genomic_DNA"/>
</dbReference>
<dbReference type="InterPro" id="IPR036220">
    <property type="entry name" value="UDP-Glc/GDP-Man_DH_C_sf"/>
</dbReference>
<dbReference type="Pfam" id="PF03720">
    <property type="entry name" value="UDPG_MGDP_dh_C"/>
    <property type="match status" value="1"/>
</dbReference>
<dbReference type="Gene3D" id="3.40.50.720">
    <property type="entry name" value="NAD(P)-binding Rossmann-like Domain"/>
    <property type="match status" value="1"/>
</dbReference>
<proteinExistence type="predicted"/>
<reference evidence="2 3" key="1">
    <citation type="submission" date="2023-12" db="EMBL/GenBank/DDBJ databases">
        <title>Denitrificimonas halotolerans sp. nov.,a novel species isolated from landfill leachate.</title>
        <authorList>
            <person name="Wang S."/>
        </authorList>
    </citation>
    <scope>NUCLEOTIDE SEQUENCE [LARGE SCALE GENOMIC DNA]</scope>
    <source>
        <strain evidence="2 3">JX-1</strain>
    </source>
</reference>
<dbReference type="Proteomes" id="UP001294570">
    <property type="component" value="Unassembled WGS sequence"/>
</dbReference>
<evidence type="ECO:0000259" key="1">
    <source>
        <dbReference type="Pfam" id="PF03720"/>
    </source>
</evidence>
<evidence type="ECO:0000313" key="2">
    <source>
        <dbReference type="EMBL" id="MDY7218798.1"/>
    </source>
</evidence>
<gene>
    <name evidence="2" type="ORF">TOI97_04330</name>
</gene>
<keyword evidence="3" id="KW-1185">Reference proteome</keyword>
<feature type="domain" description="UDP-glucose/GDP-mannose dehydrogenase C-terminal" evidence="1">
    <location>
        <begin position="2"/>
        <end position="68"/>
    </location>
</feature>
<dbReference type="InterPro" id="IPR014027">
    <property type="entry name" value="UDP-Glc/GDP-Man_DH_C"/>
</dbReference>
<dbReference type="RefSeq" id="WP_321552890.1">
    <property type="nucleotide sequence ID" value="NZ_JAXIVU010000003.1"/>
</dbReference>
<accession>A0ABU5GPC7</accession>
<sequence>MDVFDPWVNPEEAKCEYNITPVSEPKSGAYDAVVLAVGHHQFKSMGVEKIRKLGKPEHILYDLKYLLNSQESDIRL</sequence>